<evidence type="ECO:0000256" key="2">
    <source>
        <dbReference type="SAM" id="Phobius"/>
    </source>
</evidence>
<protein>
    <submittedName>
        <fullName evidence="4">Gliding motility-associated protein GldL</fullName>
    </submittedName>
</protein>
<proteinExistence type="predicted"/>
<evidence type="ECO:0000313" key="4">
    <source>
        <dbReference type="EMBL" id="RAJ95588.1"/>
    </source>
</evidence>
<organism evidence="4 5">
    <name type="scientific">Larkinella arboricola</name>
    <dbReference type="NCBI Taxonomy" id="643671"/>
    <lineage>
        <taxon>Bacteria</taxon>
        <taxon>Pseudomonadati</taxon>
        <taxon>Bacteroidota</taxon>
        <taxon>Cytophagia</taxon>
        <taxon>Cytophagales</taxon>
        <taxon>Spirosomataceae</taxon>
        <taxon>Larkinella</taxon>
    </lineage>
</organism>
<gene>
    <name evidence="4" type="ORF">LX87_03335</name>
</gene>
<dbReference type="Proteomes" id="UP000248790">
    <property type="component" value="Unassembled WGS sequence"/>
</dbReference>
<dbReference type="EMBL" id="QLMC01000004">
    <property type="protein sequence ID" value="RAJ95588.1"/>
    <property type="molecule type" value="Genomic_DNA"/>
</dbReference>
<dbReference type="NCBIfam" id="TIGR03513">
    <property type="entry name" value="GldL_gliding"/>
    <property type="match status" value="1"/>
</dbReference>
<dbReference type="Pfam" id="PF22827">
    <property type="entry name" value="GldL_N"/>
    <property type="match status" value="1"/>
</dbReference>
<feature type="transmembrane region" description="Helical" evidence="2">
    <location>
        <begin position="14"/>
        <end position="31"/>
    </location>
</feature>
<name>A0A327WSI7_LARAB</name>
<dbReference type="RefSeq" id="WP_111629393.1">
    <property type="nucleotide sequence ID" value="NZ_QLMC01000004.1"/>
</dbReference>
<keyword evidence="2" id="KW-0812">Transmembrane</keyword>
<reference evidence="4 5" key="1">
    <citation type="submission" date="2018-06" db="EMBL/GenBank/DDBJ databases">
        <title>Genomic Encyclopedia of Archaeal and Bacterial Type Strains, Phase II (KMG-II): from individual species to whole genera.</title>
        <authorList>
            <person name="Goeker M."/>
        </authorList>
    </citation>
    <scope>NUCLEOTIDE SEQUENCE [LARGE SCALE GENOMIC DNA]</scope>
    <source>
        <strain evidence="4 5">DSM 21851</strain>
    </source>
</reference>
<feature type="transmembrane region" description="Helical" evidence="2">
    <location>
        <begin position="43"/>
        <end position="64"/>
    </location>
</feature>
<evidence type="ECO:0000313" key="5">
    <source>
        <dbReference type="Proteomes" id="UP000248790"/>
    </source>
</evidence>
<dbReference type="InterPro" id="IPR019852">
    <property type="entry name" value="Motility-assoc_prot_GldL"/>
</dbReference>
<keyword evidence="2" id="KW-0472">Membrane</keyword>
<feature type="domain" description="Gliding motility protein GldL-like N-terminal" evidence="3">
    <location>
        <begin position="18"/>
        <end position="83"/>
    </location>
</feature>
<dbReference type="OrthoDB" id="1466660at2"/>
<keyword evidence="1" id="KW-0175">Coiled coil</keyword>
<comment type="caution">
    <text evidence="4">The sequence shown here is derived from an EMBL/GenBank/DDBJ whole genome shotgun (WGS) entry which is preliminary data.</text>
</comment>
<dbReference type="AlphaFoldDB" id="A0A327WSI7"/>
<evidence type="ECO:0000256" key="1">
    <source>
        <dbReference type="SAM" id="Coils"/>
    </source>
</evidence>
<keyword evidence="5" id="KW-1185">Reference proteome</keyword>
<evidence type="ECO:0000259" key="3">
    <source>
        <dbReference type="Pfam" id="PF22827"/>
    </source>
</evidence>
<dbReference type="InterPro" id="IPR055087">
    <property type="entry name" value="GldL-like_N"/>
</dbReference>
<sequence>MAKSNGSSVFFDKILPTIYSAGAAVVVLGALGKIQHFDWGGPMLTIGLSIEAAIFALFALQTFFQPTQTEPDWTRVYPELADDYKGELPKRTPALQSNGLTANMDKMLADAKVTPDIFEKLGTGLRSFTDTVGKMRDVSEATIATTEYTQNVRQAASSINEMNKSYGVAVTSMNAMADATQDAKEYRTQFQKITQSMGALNAVYELELQDTNKHLKAMNAFYSNLTSAMENMSEASRDTQQFKNELSKLTNNLASLNNVYGSMLTAMRGSGNGAK</sequence>
<keyword evidence="2" id="KW-1133">Transmembrane helix</keyword>
<feature type="coiled-coil region" evidence="1">
    <location>
        <begin position="225"/>
        <end position="259"/>
    </location>
</feature>
<accession>A0A327WSI7</accession>